<accession>A0AAD6J801</accession>
<sequence length="216" mass="25016">MADSVTVRTRKFLRNPLLQRKQMVVTETAGRSDKDMSLRNLEERDYNDRERTPRAQRAGKEMREMRRSLAVMLLGISRQELDIRELDTRYALWQQGIKQLTLGVSSSDILHPNLANISKSDLREKLSKIYKADVATVSVFGLRTQYGGGKTTGFALIYDSVDSMKKFEPHYRLVRYEMASKIEKASRQQRKQKKNRMKEVRGTAKNKAASKDKKKK</sequence>
<evidence type="ECO:0000256" key="3">
    <source>
        <dbReference type="ARBA" id="ARBA00023274"/>
    </source>
</evidence>
<keyword evidence="3" id="KW-0687">Ribonucleoprotein</keyword>
<dbReference type="InterPro" id="IPR001976">
    <property type="entry name" value="Ribosomal_eS24"/>
</dbReference>
<evidence type="ECO:0000313" key="6">
    <source>
        <dbReference type="EMBL" id="KAJ6264406.1"/>
    </source>
</evidence>
<dbReference type="InterPro" id="IPR018098">
    <property type="entry name" value="Ribosomal_eS24_CS"/>
</dbReference>
<comment type="caution">
    <text evidence="6">The sequence shown here is derived from an EMBL/GenBank/DDBJ whole genome shotgun (WGS) entry which is preliminary data.</text>
</comment>
<feature type="region of interest" description="Disordered" evidence="5">
    <location>
        <begin position="26"/>
        <end position="61"/>
    </location>
</feature>
<protein>
    <recommendedName>
        <fullName evidence="4">40S ribosomal protein S24</fullName>
    </recommendedName>
</protein>
<dbReference type="AlphaFoldDB" id="A0AAD6J801"/>
<dbReference type="EMBL" id="JAQGDS010000001">
    <property type="protein sequence ID" value="KAJ6264406.1"/>
    <property type="molecule type" value="Genomic_DNA"/>
</dbReference>
<evidence type="ECO:0000256" key="1">
    <source>
        <dbReference type="ARBA" id="ARBA00009680"/>
    </source>
</evidence>
<dbReference type="HAMAP" id="MF_00545">
    <property type="entry name" value="Ribosomal_eS24"/>
    <property type="match status" value="1"/>
</dbReference>
<evidence type="ECO:0000313" key="7">
    <source>
        <dbReference type="Proteomes" id="UP001221413"/>
    </source>
</evidence>
<dbReference type="InterPro" id="IPR053709">
    <property type="entry name" value="eRP_eS24_sf"/>
</dbReference>
<dbReference type="GO" id="GO:1990904">
    <property type="term" value="C:ribonucleoprotein complex"/>
    <property type="evidence" value="ECO:0007669"/>
    <property type="project" value="UniProtKB-KW"/>
</dbReference>
<reference evidence="6" key="1">
    <citation type="submission" date="2023-01" db="EMBL/GenBank/DDBJ databases">
        <title>The chitinases involved in constricting ring structure development in the nematode-trapping fungus Drechslerella dactyloides.</title>
        <authorList>
            <person name="Wang R."/>
            <person name="Zhang L."/>
            <person name="Tang P."/>
            <person name="Li S."/>
            <person name="Liang L."/>
        </authorList>
    </citation>
    <scope>NUCLEOTIDE SEQUENCE</scope>
    <source>
        <strain evidence="6">YMF1.00031</strain>
    </source>
</reference>
<keyword evidence="7" id="KW-1185">Reference proteome</keyword>
<dbReference type="InterPro" id="IPR012678">
    <property type="entry name" value="Ribosomal_uL23/eL15/eS24_sf"/>
</dbReference>
<dbReference type="Pfam" id="PF01282">
    <property type="entry name" value="Ribosomal_S24e"/>
    <property type="match status" value="1"/>
</dbReference>
<feature type="compositionally biased region" description="Basic and acidic residues" evidence="5">
    <location>
        <begin position="30"/>
        <end position="61"/>
    </location>
</feature>
<dbReference type="SUPFAM" id="SSF54189">
    <property type="entry name" value="Ribosomal proteins S24e, L23 and L15e"/>
    <property type="match status" value="1"/>
</dbReference>
<evidence type="ECO:0000256" key="2">
    <source>
        <dbReference type="ARBA" id="ARBA00022980"/>
    </source>
</evidence>
<evidence type="ECO:0000256" key="4">
    <source>
        <dbReference type="RuleBase" id="RU004383"/>
    </source>
</evidence>
<name>A0AAD6J801_DREDA</name>
<proteinExistence type="inferred from homology"/>
<dbReference type="PANTHER" id="PTHR10496">
    <property type="entry name" value="40S RIBOSOMAL PROTEIN S24"/>
    <property type="match status" value="1"/>
</dbReference>
<evidence type="ECO:0000256" key="5">
    <source>
        <dbReference type="SAM" id="MobiDB-lite"/>
    </source>
</evidence>
<dbReference type="Proteomes" id="UP001221413">
    <property type="component" value="Unassembled WGS sequence"/>
</dbReference>
<dbReference type="PROSITE" id="PS00529">
    <property type="entry name" value="RIBOSOMAL_S24E"/>
    <property type="match status" value="1"/>
</dbReference>
<gene>
    <name evidence="6" type="ORF">Dda_0552</name>
</gene>
<keyword evidence="2 6" id="KW-0689">Ribosomal protein</keyword>
<dbReference type="GO" id="GO:0006412">
    <property type="term" value="P:translation"/>
    <property type="evidence" value="ECO:0007669"/>
    <property type="project" value="InterPro"/>
</dbReference>
<dbReference type="GO" id="GO:0005840">
    <property type="term" value="C:ribosome"/>
    <property type="evidence" value="ECO:0007669"/>
    <property type="project" value="UniProtKB-KW"/>
</dbReference>
<dbReference type="GO" id="GO:0003735">
    <property type="term" value="F:structural constituent of ribosome"/>
    <property type="evidence" value="ECO:0007669"/>
    <property type="project" value="InterPro"/>
</dbReference>
<organism evidence="6 7">
    <name type="scientific">Drechslerella dactyloides</name>
    <name type="common">Nematode-trapping fungus</name>
    <name type="synonym">Arthrobotrys dactyloides</name>
    <dbReference type="NCBI Taxonomy" id="74499"/>
    <lineage>
        <taxon>Eukaryota</taxon>
        <taxon>Fungi</taxon>
        <taxon>Dikarya</taxon>
        <taxon>Ascomycota</taxon>
        <taxon>Pezizomycotina</taxon>
        <taxon>Orbiliomycetes</taxon>
        <taxon>Orbiliales</taxon>
        <taxon>Orbiliaceae</taxon>
        <taxon>Drechslerella</taxon>
    </lineage>
</organism>
<feature type="compositionally biased region" description="Basic residues" evidence="5">
    <location>
        <begin position="187"/>
        <end position="196"/>
    </location>
</feature>
<dbReference type="Gene3D" id="3.30.70.3370">
    <property type="match status" value="1"/>
</dbReference>
<comment type="similarity">
    <text evidence="1 4">Belongs to the eukaryotic ribosomal protein eS24 family.</text>
</comment>
<feature type="region of interest" description="Disordered" evidence="5">
    <location>
        <begin position="183"/>
        <end position="216"/>
    </location>
</feature>